<reference evidence="1 2" key="1">
    <citation type="submission" date="2017-05" db="EMBL/GenBank/DDBJ databases">
        <title>Complete and WGS of Bordetella genogroups.</title>
        <authorList>
            <person name="Spilker T."/>
            <person name="Lipuma J."/>
        </authorList>
    </citation>
    <scope>NUCLEOTIDE SEQUENCE [LARGE SCALE GENOMIC DNA]</scope>
    <source>
        <strain evidence="1 2">AU3139</strain>
    </source>
</reference>
<dbReference type="RefSeq" id="WP_068924502.1">
    <property type="nucleotide sequence ID" value="NZ_NEVV01000007.1"/>
</dbReference>
<name>A0ABX4F8I4_9BORD</name>
<gene>
    <name evidence="1" type="ORF">CAL23_23055</name>
</gene>
<evidence type="ECO:0000313" key="2">
    <source>
        <dbReference type="Proteomes" id="UP000216524"/>
    </source>
</evidence>
<dbReference type="Gene3D" id="3.40.50.620">
    <property type="entry name" value="HUPs"/>
    <property type="match status" value="1"/>
</dbReference>
<dbReference type="CDD" id="cd01996">
    <property type="entry name" value="AANH_WbpG-like"/>
    <property type="match status" value="1"/>
</dbReference>
<organism evidence="1 2">
    <name type="scientific">Bordetella genomosp. 6</name>
    <dbReference type="NCBI Taxonomy" id="463024"/>
    <lineage>
        <taxon>Bacteria</taxon>
        <taxon>Pseudomonadati</taxon>
        <taxon>Pseudomonadota</taxon>
        <taxon>Betaproteobacteria</taxon>
        <taxon>Burkholderiales</taxon>
        <taxon>Alcaligenaceae</taxon>
        <taxon>Bordetella</taxon>
    </lineage>
</organism>
<dbReference type="InterPro" id="IPR014729">
    <property type="entry name" value="Rossmann-like_a/b/a_fold"/>
</dbReference>
<dbReference type="InterPro" id="IPR020022">
    <property type="entry name" value="N-acetyl_sugar_amidoTrfase"/>
</dbReference>
<protein>
    <submittedName>
        <fullName evidence="1">ExsB family protein</fullName>
    </submittedName>
</protein>
<dbReference type="Proteomes" id="UP000216524">
    <property type="component" value="Unassembled WGS sequence"/>
</dbReference>
<dbReference type="NCBIfam" id="TIGR03573">
    <property type="entry name" value="WbuX"/>
    <property type="match status" value="1"/>
</dbReference>
<comment type="caution">
    <text evidence="1">The sequence shown here is derived from an EMBL/GenBank/DDBJ whole genome shotgun (WGS) entry which is preliminary data.</text>
</comment>
<evidence type="ECO:0000313" key="1">
    <source>
        <dbReference type="EMBL" id="OZI70447.1"/>
    </source>
</evidence>
<sequence>MNRPYQICTHCVMDTTDPAITFDAAGVCNHCIEFETVTRKRWFPGPEGEPRLRAMVESIKAAAKGNEYDCILGLSGGVDSSYLALKVKDLGLNPLVVHVDAGWNSELAVSNIERIVKHCGYDLHTHVVDWEEMRDLQLAFMKAAVANQDVPQDHAFFSSLYHFAIKSNIKTIVSGGNISTEGIFPKAWHGAAMDAWNLKAIHAKYGTGRLKQYRTISFFEYYIYYPLILGMRTVRPLNFMPYDKTEAVKYLQDTIGYRPYARKHGESIFTKFFQNYYLPTKFGYDKRRPHLASLVVSGQMTREEALRALEEPLYDPQELAEDIGYFCKKLQIDRAEFDQIMAAPIHHYTDFANWDGAYRRLKKVQGVVEKIRGKRMSVYS</sequence>
<proteinExistence type="predicted"/>
<accession>A0ABX4F8I4</accession>
<dbReference type="EMBL" id="NEVV01000007">
    <property type="protein sequence ID" value="OZI70447.1"/>
    <property type="molecule type" value="Genomic_DNA"/>
</dbReference>
<dbReference type="SUPFAM" id="SSF52402">
    <property type="entry name" value="Adenine nucleotide alpha hydrolases-like"/>
    <property type="match status" value="1"/>
</dbReference>
<keyword evidence="2" id="KW-1185">Reference proteome</keyword>